<dbReference type="PANTHER" id="PTHR35446:SF2">
    <property type="entry name" value="CARBOXYMUCONOLACTONE DECARBOXYLASE-LIKE DOMAIN-CONTAINING PROTEIN"/>
    <property type="match status" value="1"/>
</dbReference>
<evidence type="ECO:0000313" key="3">
    <source>
        <dbReference type="Proteomes" id="UP000327011"/>
    </source>
</evidence>
<evidence type="ECO:0000259" key="1">
    <source>
        <dbReference type="Pfam" id="PF02627"/>
    </source>
</evidence>
<dbReference type="InterPro" id="IPR004675">
    <property type="entry name" value="AhpD_core"/>
</dbReference>
<protein>
    <submittedName>
        <fullName evidence="2">DNA-binding protein</fullName>
    </submittedName>
</protein>
<dbReference type="GO" id="GO:0051920">
    <property type="term" value="F:peroxiredoxin activity"/>
    <property type="evidence" value="ECO:0007669"/>
    <property type="project" value="InterPro"/>
</dbReference>
<keyword evidence="3" id="KW-1185">Reference proteome</keyword>
<reference evidence="2 3" key="1">
    <citation type="submission" date="2019-09" db="EMBL/GenBank/DDBJ databases">
        <title>Screening of Novel Bioactive Compounds from Soil-Associated.</title>
        <authorList>
            <person name="Gong X."/>
        </authorList>
    </citation>
    <scope>NUCLEOTIDE SEQUENCE [LARGE SCALE GENOMIC DNA]</scope>
    <source>
        <strain evidence="2 3">Gxj-6</strain>
    </source>
</reference>
<dbReference type="InterPro" id="IPR029032">
    <property type="entry name" value="AhpD-like"/>
</dbReference>
<dbReference type="Proteomes" id="UP000327011">
    <property type="component" value="Unassembled WGS sequence"/>
</dbReference>
<gene>
    <name evidence="2" type="ORF">F5972_35070</name>
</gene>
<dbReference type="RefSeq" id="WP_150940181.1">
    <property type="nucleotide sequence ID" value="NZ_VYTZ01000023.1"/>
</dbReference>
<dbReference type="NCBIfam" id="TIGR00778">
    <property type="entry name" value="ahpD_dom"/>
    <property type="match status" value="1"/>
</dbReference>
<name>A0A5J5JSH8_9ACTN</name>
<accession>A0A5J5JSH8</accession>
<dbReference type="InterPro" id="IPR003779">
    <property type="entry name" value="CMD-like"/>
</dbReference>
<feature type="domain" description="Carboxymuconolactone decarboxylase-like" evidence="1">
    <location>
        <begin position="46"/>
        <end position="98"/>
    </location>
</feature>
<dbReference type="AlphaFoldDB" id="A0A5J5JSH8"/>
<comment type="caution">
    <text evidence="2">The sequence shown here is derived from an EMBL/GenBank/DDBJ whole genome shotgun (WGS) entry which is preliminary data.</text>
</comment>
<dbReference type="Gene3D" id="1.20.1290.10">
    <property type="entry name" value="AhpD-like"/>
    <property type="match status" value="2"/>
</dbReference>
<dbReference type="SUPFAM" id="SSF69118">
    <property type="entry name" value="AhpD-like"/>
    <property type="match status" value="1"/>
</dbReference>
<evidence type="ECO:0000313" key="2">
    <source>
        <dbReference type="EMBL" id="KAA9373459.1"/>
    </source>
</evidence>
<keyword evidence="2" id="KW-0238">DNA-binding</keyword>
<organism evidence="2 3">
    <name type="scientific">Microbispora cellulosiformans</name>
    <dbReference type="NCBI Taxonomy" id="2614688"/>
    <lineage>
        <taxon>Bacteria</taxon>
        <taxon>Bacillati</taxon>
        <taxon>Actinomycetota</taxon>
        <taxon>Actinomycetes</taxon>
        <taxon>Streptosporangiales</taxon>
        <taxon>Streptosporangiaceae</taxon>
        <taxon>Microbispora</taxon>
    </lineage>
</organism>
<dbReference type="Pfam" id="PF02627">
    <property type="entry name" value="CMD"/>
    <property type="match status" value="1"/>
</dbReference>
<dbReference type="EMBL" id="VYTZ01000023">
    <property type="protein sequence ID" value="KAA9373459.1"/>
    <property type="molecule type" value="Genomic_DNA"/>
</dbReference>
<dbReference type="PANTHER" id="PTHR35446">
    <property type="entry name" value="SI:CH211-175M2.5"/>
    <property type="match status" value="1"/>
</dbReference>
<proteinExistence type="predicted"/>
<sequence>MPTPYRYVTPVPVDAATGRVAEVYRQIARDFGMTRMPLFLTLSPAPDVLAATWALLRESLLVGEAPRAAKEIVAAGVSLANECPFCVDAHTVLLHATGEHRLAESIARGERPPDPEHARLFDWATGVTGGGRTPQCPPPCPQEQAAEHIGTALAFHFINRMVSSLLTADLLPAGLQRSRLVRRLGGGALSRAVRRKPPRGEALPLLRGLPAYREPGWAAGAPMGAAFAALLACAREGAALLDDEAVEAVLEAVAVWDGGHPPLSGWPSGPLADVAPARRPAARLALLAALAPYRVTDADVAAWRETGRGRSDADLVRLLAFGAISAVERVEAALDVPSR</sequence>
<dbReference type="GO" id="GO:0003677">
    <property type="term" value="F:DNA binding"/>
    <property type="evidence" value="ECO:0007669"/>
    <property type="project" value="UniProtKB-KW"/>
</dbReference>